<dbReference type="SUPFAM" id="SSF52091">
    <property type="entry name" value="SpoIIaa-like"/>
    <property type="match status" value="1"/>
</dbReference>
<accession>T0J012</accession>
<evidence type="ECO:0000256" key="2">
    <source>
        <dbReference type="RuleBase" id="RU003749"/>
    </source>
</evidence>
<comment type="caution">
    <text evidence="4">The sequence shown here is derived from an EMBL/GenBank/DDBJ whole genome shotgun (WGS) entry which is preliminary data.</text>
</comment>
<dbReference type="Gene3D" id="3.30.750.24">
    <property type="entry name" value="STAS domain"/>
    <property type="match status" value="1"/>
</dbReference>
<evidence type="ECO:0000259" key="3">
    <source>
        <dbReference type="PROSITE" id="PS50801"/>
    </source>
</evidence>
<dbReference type="EMBL" id="AUPZ01000019">
    <property type="protein sequence ID" value="EQB34395.1"/>
    <property type="molecule type" value="Genomic_DNA"/>
</dbReference>
<reference evidence="4 5" key="1">
    <citation type="submission" date="2013-07" db="EMBL/GenBank/DDBJ databases">
        <title>Sulfurimonas hongkongensis AST-10 Genome Sequencing.</title>
        <authorList>
            <person name="Cai L."/>
            <person name="Zhang T."/>
        </authorList>
    </citation>
    <scope>NUCLEOTIDE SEQUENCE [LARGE SCALE GENOMIC DNA]</scope>
    <source>
        <strain evidence="4 5">AST-10</strain>
    </source>
</reference>
<organism evidence="4 5">
    <name type="scientific">Sulfurimonas hongkongensis</name>
    <dbReference type="NCBI Taxonomy" id="1172190"/>
    <lineage>
        <taxon>Bacteria</taxon>
        <taxon>Pseudomonadati</taxon>
        <taxon>Campylobacterota</taxon>
        <taxon>Epsilonproteobacteria</taxon>
        <taxon>Campylobacterales</taxon>
        <taxon>Sulfurimonadaceae</taxon>
        <taxon>Sulfurimonas</taxon>
    </lineage>
</organism>
<dbReference type="Pfam" id="PF01740">
    <property type="entry name" value="STAS"/>
    <property type="match status" value="1"/>
</dbReference>
<keyword evidence="5" id="KW-1185">Reference proteome</keyword>
<dbReference type="CDD" id="cd07043">
    <property type="entry name" value="STAS_anti-anti-sigma_factors"/>
    <property type="match status" value="1"/>
</dbReference>
<dbReference type="Proteomes" id="UP000015520">
    <property type="component" value="Unassembled WGS sequence"/>
</dbReference>
<dbReference type="InterPro" id="IPR036513">
    <property type="entry name" value="STAS_dom_sf"/>
</dbReference>
<evidence type="ECO:0000313" key="4">
    <source>
        <dbReference type="EMBL" id="EQB34395.1"/>
    </source>
</evidence>
<dbReference type="PANTHER" id="PTHR33495:SF2">
    <property type="entry name" value="ANTI-SIGMA FACTOR ANTAGONIST TM_1081-RELATED"/>
    <property type="match status" value="1"/>
</dbReference>
<dbReference type="GO" id="GO:0043856">
    <property type="term" value="F:anti-sigma factor antagonist activity"/>
    <property type="evidence" value="ECO:0007669"/>
    <property type="project" value="InterPro"/>
</dbReference>
<gene>
    <name evidence="4" type="ORF">M947_10970</name>
</gene>
<dbReference type="PATRIC" id="fig|1172190.3.peg.2116"/>
<protein>
    <recommendedName>
        <fullName evidence="2">Anti-sigma factor antagonist</fullName>
    </recommendedName>
</protein>
<dbReference type="PROSITE" id="PS50801">
    <property type="entry name" value="STAS"/>
    <property type="match status" value="1"/>
</dbReference>
<proteinExistence type="inferred from homology"/>
<dbReference type="RefSeq" id="WP_021288428.1">
    <property type="nucleotide sequence ID" value="NZ_AUPZ01000019.1"/>
</dbReference>
<dbReference type="eggNOG" id="COG1366">
    <property type="taxonomic scope" value="Bacteria"/>
</dbReference>
<name>T0J012_9BACT</name>
<comment type="similarity">
    <text evidence="1 2">Belongs to the anti-sigma-factor antagonist family.</text>
</comment>
<dbReference type="AlphaFoldDB" id="T0J012"/>
<dbReference type="PANTHER" id="PTHR33495">
    <property type="entry name" value="ANTI-SIGMA FACTOR ANTAGONIST TM_1081-RELATED-RELATED"/>
    <property type="match status" value="1"/>
</dbReference>
<dbReference type="InterPro" id="IPR003658">
    <property type="entry name" value="Anti-sigma_ant"/>
</dbReference>
<sequence length="108" mass="11919">MEVKSFVEEKTLIVAPSGKLDTFNAPKFGLELARLLEDKPESCLLDLSGVSFLSSSGLQVLLAGAKTSKKEGIQYRVFGMEEMVKDVFFLSGFDNFIESFETKQEALA</sequence>
<dbReference type="InterPro" id="IPR002645">
    <property type="entry name" value="STAS_dom"/>
</dbReference>
<dbReference type="STRING" id="1172190.M947_10970"/>
<dbReference type="OrthoDB" id="280847at2"/>
<evidence type="ECO:0000256" key="1">
    <source>
        <dbReference type="ARBA" id="ARBA00009013"/>
    </source>
</evidence>
<dbReference type="NCBIfam" id="TIGR00377">
    <property type="entry name" value="ant_ant_sig"/>
    <property type="match status" value="1"/>
</dbReference>
<evidence type="ECO:0000313" key="5">
    <source>
        <dbReference type="Proteomes" id="UP000015520"/>
    </source>
</evidence>
<feature type="domain" description="STAS" evidence="3">
    <location>
        <begin position="1"/>
        <end position="108"/>
    </location>
</feature>